<comment type="caution">
    <text evidence="2">The sequence shown here is derived from an EMBL/GenBank/DDBJ whole genome shotgun (WGS) entry which is preliminary data.</text>
</comment>
<gene>
    <name evidence="2" type="ORF">AAFH96_25265</name>
</gene>
<evidence type="ECO:0000313" key="2">
    <source>
        <dbReference type="EMBL" id="MFB6396389.1"/>
    </source>
</evidence>
<feature type="transmembrane region" description="Helical" evidence="1">
    <location>
        <begin position="189"/>
        <end position="208"/>
    </location>
</feature>
<feature type="transmembrane region" description="Helical" evidence="1">
    <location>
        <begin position="140"/>
        <end position="158"/>
    </location>
</feature>
<evidence type="ECO:0000256" key="1">
    <source>
        <dbReference type="SAM" id="Phobius"/>
    </source>
</evidence>
<sequence length="323" mass="34049">MSDRTRLERRYRRLLWAYPKDYRARRGDEIVGTYLELAGTDRRRPSPADAVDLLRGGLRQHLRMAGPDVVAGAHLAAVLALATAVAMAAIWLVYFELGPREPLSIPLQFGPFWSLGAVPWIAWLAVGLVAVVAPRRRVRIGIGAAIVLTGAVVPASVLTGTIRPPLFVLLPQIALGLVALALPARPTAVARVVPFAGAVLFGALPAVLGVYRSFRPLGYWNHYDVPAGAALLLSVVAVLAAVTGGVLGGGAARGGGVWTMLMLAPPVGLLATQSLATTYLTPSGQFNASWEALLAVSVAATVLTTGVLGLALALRTRRHGHRL</sequence>
<keyword evidence="1" id="KW-0812">Transmembrane</keyword>
<feature type="transmembrane region" description="Helical" evidence="1">
    <location>
        <begin position="69"/>
        <end position="92"/>
    </location>
</feature>
<feature type="transmembrane region" description="Helical" evidence="1">
    <location>
        <begin position="292"/>
        <end position="314"/>
    </location>
</feature>
<keyword evidence="3" id="KW-1185">Reference proteome</keyword>
<proteinExistence type="predicted"/>
<keyword evidence="1" id="KW-0472">Membrane</keyword>
<dbReference type="Proteomes" id="UP001582793">
    <property type="component" value="Unassembled WGS sequence"/>
</dbReference>
<evidence type="ECO:0000313" key="3">
    <source>
        <dbReference type="Proteomes" id="UP001582793"/>
    </source>
</evidence>
<feature type="transmembrane region" description="Helical" evidence="1">
    <location>
        <begin position="164"/>
        <end position="182"/>
    </location>
</feature>
<dbReference type="RefSeq" id="WP_375735842.1">
    <property type="nucleotide sequence ID" value="NZ_JBCGDC010000090.1"/>
</dbReference>
<accession>A0ABV5CWL3</accession>
<protein>
    <submittedName>
        <fullName evidence="2">Uncharacterized protein</fullName>
    </submittedName>
</protein>
<keyword evidence="1" id="KW-1133">Transmembrane helix</keyword>
<feature type="transmembrane region" description="Helical" evidence="1">
    <location>
        <begin position="112"/>
        <end position="133"/>
    </location>
</feature>
<feature type="transmembrane region" description="Helical" evidence="1">
    <location>
        <begin position="228"/>
        <end position="248"/>
    </location>
</feature>
<organism evidence="2 3">
    <name type="scientific">Polymorphospora lycopeni</name>
    <dbReference type="NCBI Taxonomy" id="3140240"/>
    <lineage>
        <taxon>Bacteria</taxon>
        <taxon>Bacillati</taxon>
        <taxon>Actinomycetota</taxon>
        <taxon>Actinomycetes</taxon>
        <taxon>Micromonosporales</taxon>
        <taxon>Micromonosporaceae</taxon>
        <taxon>Polymorphospora</taxon>
    </lineage>
</organism>
<reference evidence="2 3" key="1">
    <citation type="submission" date="2024-04" db="EMBL/GenBank/DDBJ databases">
        <title>Polymorphospora sp. isolated from Baiyangdian Lake in Xiong'an New Area.</title>
        <authorList>
            <person name="Zhang X."/>
            <person name="Liu J."/>
        </authorList>
    </citation>
    <scope>NUCLEOTIDE SEQUENCE [LARGE SCALE GENOMIC DNA]</scope>
    <source>
        <strain evidence="2 3">2-325</strain>
    </source>
</reference>
<name>A0ABV5CWL3_9ACTN</name>
<feature type="transmembrane region" description="Helical" evidence="1">
    <location>
        <begin position="260"/>
        <end position="280"/>
    </location>
</feature>
<dbReference type="EMBL" id="JBCGDC010000090">
    <property type="protein sequence ID" value="MFB6396389.1"/>
    <property type="molecule type" value="Genomic_DNA"/>
</dbReference>